<dbReference type="PROSITE" id="PS50885">
    <property type="entry name" value="HAMP"/>
    <property type="match status" value="1"/>
</dbReference>
<evidence type="ECO:0000256" key="7">
    <source>
        <dbReference type="ARBA" id="ARBA00022741"/>
    </source>
</evidence>
<comment type="subcellular location">
    <subcellularLocation>
        <location evidence="2">Cell membrane</location>
        <topology evidence="2">Multi-pass membrane protein</topology>
    </subcellularLocation>
</comment>
<comment type="catalytic activity">
    <reaction evidence="1">
        <text>ATP + protein L-histidine = ADP + protein N-phospho-L-histidine.</text>
        <dbReference type="EC" id="2.7.13.3"/>
    </reaction>
</comment>
<dbReference type="Proteomes" id="UP000239001">
    <property type="component" value="Unassembled WGS sequence"/>
</dbReference>
<reference evidence="14 15" key="2">
    <citation type="submission" date="2018-03" db="EMBL/GenBank/DDBJ databases">
        <authorList>
            <person name="Keele B.F."/>
        </authorList>
    </citation>
    <scope>NUCLEOTIDE SEQUENCE [LARGE SCALE GENOMIC DNA]</scope>
    <source>
        <strain evidence="14 15">CCALA 016</strain>
    </source>
</reference>
<evidence type="ECO:0000256" key="3">
    <source>
        <dbReference type="ARBA" id="ARBA00012438"/>
    </source>
</evidence>
<evidence type="ECO:0000256" key="8">
    <source>
        <dbReference type="ARBA" id="ARBA00022777"/>
    </source>
</evidence>
<keyword evidence="6" id="KW-0808">Transferase</keyword>
<evidence type="ECO:0000256" key="12">
    <source>
        <dbReference type="SAM" id="Phobius"/>
    </source>
</evidence>
<evidence type="ECO:0000256" key="2">
    <source>
        <dbReference type="ARBA" id="ARBA00004651"/>
    </source>
</evidence>
<evidence type="ECO:0000256" key="4">
    <source>
        <dbReference type="ARBA" id="ARBA00022475"/>
    </source>
</evidence>
<dbReference type="OrthoDB" id="510512at2"/>
<keyword evidence="7" id="KW-0547">Nucleotide-binding</keyword>
<reference evidence="14 15" key="1">
    <citation type="submission" date="2018-03" db="EMBL/GenBank/DDBJ databases">
        <title>The ancient ancestry and fast evolution of plastids.</title>
        <authorList>
            <person name="Moore K.R."/>
            <person name="Magnabosco C."/>
            <person name="Momper L."/>
            <person name="Gold D.A."/>
            <person name="Bosak T."/>
            <person name="Fournier G.P."/>
        </authorList>
    </citation>
    <scope>NUCLEOTIDE SEQUENCE [LARGE SCALE GENOMIC DNA]</scope>
    <source>
        <strain evidence="14 15">CCALA 016</strain>
    </source>
</reference>
<dbReference type="InterPro" id="IPR021796">
    <property type="entry name" value="Tll0287-like_dom"/>
</dbReference>
<dbReference type="GO" id="GO:0000160">
    <property type="term" value="P:phosphorelay signal transduction system"/>
    <property type="evidence" value="ECO:0007669"/>
    <property type="project" value="UniProtKB-KW"/>
</dbReference>
<dbReference type="SMART" id="SM00304">
    <property type="entry name" value="HAMP"/>
    <property type="match status" value="1"/>
</dbReference>
<dbReference type="EMBL" id="PXOH01000007">
    <property type="protein sequence ID" value="PSF37744.1"/>
    <property type="molecule type" value="Genomic_DNA"/>
</dbReference>
<evidence type="ECO:0000256" key="11">
    <source>
        <dbReference type="ARBA" id="ARBA00023136"/>
    </source>
</evidence>
<feature type="transmembrane region" description="Helical" evidence="12">
    <location>
        <begin position="12"/>
        <end position="35"/>
    </location>
</feature>
<sequence length="301" mass="33851">MFLKKLKLGTKFNLLLIIVFVTGIILSGLTLSLVLQQRAQAEVTAKALLLIQTMNSVRDYTSNHIAPLLSPKLETEPVFIPETVPAYSATEVFQNFRQNEEYKGFFYKEATLNPTNLRDKADSFEKQLIERFRTEPNIKEIADFRTFPGGQVFYIARPLTVKKESCLRCHGIPSDAPKSQLATYGAENGYGWKLNEIVTAQMISVPAEEVIKQAHQSLAMIITILLGVFAIIVLGINFLLKRAVIQPLRQMAKTAESVSMGDMNSEFEQKTEDEIGTLAKAFNRMKSSLEISMNLLNKRLL</sequence>
<keyword evidence="11 12" id="KW-0472">Membrane</keyword>
<keyword evidence="9" id="KW-0067">ATP-binding</keyword>
<dbReference type="Gene3D" id="6.10.340.10">
    <property type="match status" value="1"/>
</dbReference>
<comment type="caution">
    <text evidence="14">The sequence shown here is derived from an EMBL/GenBank/DDBJ whole genome shotgun (WGS) entry which is preliminary data.</text>
</comment>
<dbReference type="GO" id="GO:0004673">
    <property type="term" value="F:protein histidine kinase activity"/>
    <property type="evidence" value="ECO:0007669"/>
    <property type="project" value="UniProtKB-EC"/>
</dbReference>
<keyword evidence="10" id="KW-0902">Two-component regulatory system</keyword>
<dbReference type="InterPro" id="IPR050398">
    <property type="entry name" value="HssS/ArlS-like"/>
</dbReference>
<feature type="transmembrane region" description="Helical" evidence="12">
    <location>
        <begin position="218"/>
        <end position="240"/>
    </location>
</feature>
<dbReference type="EC" id="2.7.13.3" evidence="3"/>
<evidence type="ECO:0000313" key="14">
    <source>
        <dbReference type="EMBL" id="PSF37744.1"/>
    </source>
</evidence>
<protein>
    <recommendedName>
        <fullName evidence="3">histidine kinase</fullName>
        <ecNumber evidence="3">2.7.13.3</ecNumber>
    </recommendedName>
</protein>
<dbReference type="SUPFAM" id="SSF158472">
    <property type="entry name" value="HAMP domain-like"/>
    <property type="match status" value="1"/>
</dbReference>
<organism evidence="14 15">
    <name type="scientific">Aphanothece hegewaldii CCALA 016</name>
    <dbReference type="NCBI Taxonomy" id="2107694"/>
    <lineage>
        <taxon>Bacteria</taxon>
        <taxon>Bacillati</taxon>
        <taxon>Cyanobacteriota</taxon>
        <taxon>Cyanophyceae</taxon>
        <taxon>Oscillatoriophycideae</taxon>
        <taxon>Chroococcales</taxon>
        <taxon>Aphanothecaceae</taxon>
        <taxon>Aphanothece</taxon>
    </lineage>
</organism>
<dbReference type="Pfam" id="PF00672">
    <property type="entry name" value="HAMP"/>
    <property type="match status" value="1"/>
</dbReference>
<name>A0A2T1LZB0_9CHRO</name>
<dbReference type="GO" id="GO:0005524">
    <property type="term" value="F:ATP binding"/>
    <property type="evidence" value="ECO:0007669"/>
    <property type="project" value="UniProtKB-KW"/>
</dbReference>
<dbReference type="RefSeq" id="WP_106456608.1">
    <property type="nucleotide sequence ID" value="NZ_PXOH01000007.1"/>
</dbReference>
<dbReference type="GO" id="GO:0005886">
    <property type="term" value="C:plasma membrane"/>
    <property type="evidence" value="ECO:0007669"/>
    <property type="project" value="UniProtKB-SubCell"/>
</dbReference>
<keyword evidence="15" id="KW-1185">Reference proteome</keyword>
<dbReference type="PANTHER" id="PTHR45528">
    <property type="entry name" value="SENSOR HISTIDINE KINASE CPXA"/>
    <property type="match status" value="1"/>
</dbReference>
<keyword evidence="8 14" id="KW-0418">Kinase</keyword>
<evidence type="ECO:0000259" key="13">
    <source>
        <dbReference type="PROSITE" id="PS50885"/>
    </source>
</evidence>
<gene>
    <name evidence="14" type="ORF">C7H19_09355</name>
</gene>
<evidence type="ECO:0000313" key="15">
    <source>
        <dbReference type="Proteomes" id="UP000239001"/>
    </source>
</evidence>
<dbReference type="CDD" id="cd06225">
    <property type="entry name" value="HAMP"/>
    <property type="match status" value="1"/>
</dbReference>
<evidence type="ECO:0000256" key="9">
    <source>
        <dbReference type="ARBA" id="ARBA00022840"/>
    </source>
</evidence>
<proteinExistence type="predicted"/>
<dbReference type="InterPro" id="IPR003660">
    <property type="entry name" value="HAMP_dom"/>
</dbReference>
<evidence type="ECO:0000256" key="6">
    <source>
        <dbReference type="ARBA" id="ARBA00022679"/>
    </source>
</evidence>
<accession>A0A2T1LZB0</accession>
<evidence type="ECO:0000256" key="5">
    <source>
        <dbReference type="ARBA" id="ARBA00022553"/>
    </source>
</evidence>
<evidence type="ECO:0000256" key="10">
    <source>
        <dbReference type="ARBA" id="ARBA00023012"/>
    </source>
</evidence>
<dbReference type="PANTHER" id="PTHR45528:SF1">
    <property type="entry name" value="SENSOR HISTIDINE KINASE CPXA"/>
    <property type="match status" value="1"/>
</dbReference>
<keyword evidence="5" id="KW-0597">Phosphoprotein</keyword>
<dbReference type="AlphaFoldDB" id="A0A2T1LZB0"/>
<keyword evidence="12" id="KW-0812">Transmembrane</keyword>
<keyword evidence="4" id="KW-1003">Cell membrane</keyword>
<feature type="domain" description="HAMP" evidence="13">
    <location>
        <begin position="242"/>
        <end position="294"/>
    </location>
</feature>
<dbReference type="Pfam" id="PF11845">
    <property type="entry name" value="Tll0287-like"/>
    <property type="match status" value="1"/>
</dbReference>
<keyword evidence="12" id="KW-1133">Transmembrane helix</keyword>
<evidence type="ECO:0000256" key="1">
    <source>
        <dbReference type="ARBA" id="ARBA00000085"/>
    </source>
</evidence>